<evidence type="ECO:0000256" key="1">
    <source>
        <dbReference type="ARBA" id="ARBA00004162"/>
    </source>
</evidence>
<accession>A0A368KEY0</accession>
<evidence type="ECO:0000256" key="10">
    <source>
        <dbReference type="SAM" id="MobiDB-lite"/>
    </source>
</evidence>
<comment type="similarity">
    <text evidence="9">Belongs to the TatA/E family.</text>
</comment>
<comment type="subcellular location">
    <subcellularLocation>
        <location evidence="1 9">Cell membrane</location>
        <topology evidence="1 9">Single-pass membrane protein</topology>
    </subcellularLocation>
</comment>
<dbReference type="GO" id="GO:0033281">
    <property type="term" value="C:TAT protein transport complex"/>
    <property type="evidence" value="ECO:0007669"/>
    <property type="project" value="UniProtKB-UniRule"/>
</dbReference>
<comment type="subunit">
    <text evidence="9">The Tat system comprises two distinct complexes: a TatABC complex, containing multiple copies of TatA, TatB and TatC subunits, and a separate TatA complex, containing only TatA subunits. Substrates initially bind to the TatABC complex, which probably triggers association of the separate TatA complex to form the active translocon.</text>
</comment>
<keyword evidence="7 9" id="KW-0811">Translocation</keyword>
<evidence type="ECO:0000313" key="11">
    <source>
        <dbReference type="EMBL" id="RCS30469.1"/>
    </source>
</evidence>
<dbReference type="OrthoDB" id="7066617at2"/>
<dbReference type="RefSeq" id="WP_114341479.1">
    <property type="nucleotide sequence ID" value="NZ_QFWQ01000004.1"/>
</dbReference>
<evidence type="ECO:0000256" key="2">
    <source>
        <dbReference type="ARBA" id="ARBA00022448"/>
    </source>
</evidence>
<name>A0A368KEY0_9GAMM</name>
<dbReference type="PANTHER" id="PTHR42982:SF1">
    <property type="entry name" value="SEC-INDEPENDENT PROTEIN TRANSLOCASE PROTEIN TATA"/>
    <property type="match status" value="1"/>
</dbReference>
<dbReference type="AlphaFoldDB" id="A0A368KEY0"/>
<dbReference type="InterPro" id="IPR003369">
    <property type="entry name" value="TatA/B/E"/>
</dbReference>
<dbReference type="InterPro" id="IPR006312">
    <property type="entry name" value="TatA/E"/>
</dbReference>
<dbReference type="GO" id="GO:0008320">
    <property type="term" value="F:protein transmembrane transporter activity"/>
    <property type="evidence" value="ECO:0007669"/>
    <property type="project" value="UniProtKB-UniRule"/>
</dbReference>
<comment type="caution">
    <text evidence="11">The sequence shown here is derived from an EMBL/GenBank/DDBJ whole genome shotgun (WGS) entry which is preliminary data.</text>
</comment>
<dbReference type="NCBIfam" id="TIGR01411">
    <property type="entry name" value="tatAE"/>
    <property type="match status" value="1"/>
</dbReference>
<keyword evidence="12" id="KW-1185">Reference proteome</keyword>
<keyword evidence="8 9" id="KW-0472">Membrane</keyword>
<dbReference type="HAMAP" id="MF_00236">
    <property type="entry name" value="TatA_E"/>
    <property type="match status" value="1"/>
</dbReference>
<dbReference type="GO" id="GO:0043953">
    <property type="term" value="P:protein transport by the Tat complex"/>
    <property type="evidence" value="ECO:0007669"/>
    <property type="project" value="UniProtKB-UniRule"/>
</dbReference>
<dbReference type="PANTHER" id="PTHR42982">
    <property type="entry name" value="SEC-INDEPENDENT PROTEIN TRANSLOCASE PROTEIN TATA"/>
    <property type="match status" value="1"/>
</dbReference>
<dbReference type="Proteomes" id="UP000252387">
    <property type="component" value="Unassembled WGS sequence"/>
</dbReference>
<dbReference type="EMBL" id="QFWQ01000004">
    <property type="protein sequence ID" value="RCS30469.1"/>
    <property type="molecule type" value="Genomic_DNA"/>
</dbReference>
<sequence length="67" mass="7113">MFGLDSFSHWIVLLVLALLVFGTGKLRNAGRDLGSAIADFRKGLRDAPPGEAAPPALQPDAGNERQP</sequence>
<evidence type="ECO:0000256" key="4">
    <source>
        <dbReference type="ARBA" id="ARBA00022692"/>
    </source>
</evidence>
<keyword evidence="2 9" id="KW-0813">Transport</keyword>
<keyword evidence="3 9" id="KW-1003">Cell membrane</keyword>
<feature type="region of interest" description="Disordered" evidence="10">
    <location>
        <begin position="44"/>
        <end position="67"/>
    </location>
</feature>
<evidence type="ECO:0000256" key="7">
    <source>
        <dbReference type="ARBA" id="ARBA00023010"/>
    </source>
</evidence>
<evidence type="ECO:0000313" key="12">
    <source>
        <dbReference type="Proteomes" id="UP000252387"/>
    </source>
</evidence>
<reference evidence="11 12" key="1">
    <citation type="submission" date="2018-05" db="EMBL/GenBank/DDBJ databases">
        <title>Draft genome sequence of Rhodanobacter denitrificans Yn1 isolated from gold copper mine.</title>
        <authorList>
            <person name="Yang N."/>
            <person name="Mazhar H.S."/>
            <person name="Rensing C."/>
        </authorList>
    </citation>
    <scope>NUCLEOTIDE SEQUENCE [LARGE SCALE GENOMIC DNA]</scope>
    <source>
        <strain evidence="11 12">Yn1</strain>
    </source>
</reference>
<gene>
    <name evidence="9 11" type="primary">tatA</name>
    <name evidence="11" type="ORF">DEO45_06480</name>
</gene>
<dbReference type="Pfam" id="PF02416">
    <property type="entry name" value="TatA_B_E"/>
    <property type="match status" value="1"/>
</dbReference>
<keyword evidence="6 9" id="KW-1133">Transmembrane helix</keyword>
<evidence type="ECO:0000256" key="3">
    <source>
        <dbReference type="ARBA" id="ARBA00022475"/>
    </source>
</evidence>
<dbReference type="Gene3D" id="1.20.5.3310">
    <property type="match status" value="1"/>
</dbReference>
<comment type="function">
    <text evidence="9">Part of the twin-arginine translocation (Tat) system that transports large folded proteins containing a characteristic twin-arginine motif in their signal peptide across membranes. TatA could form the protein-conducting channel of the Tat system.</text>
</comment>
<keyword evidence="5 9" id="KW-0653">Protein transport</keyword>
<proteinExistence type="inferred from homology"/>
<feature type="transmembrane region" description="Helical" evidence="9">
    <location>
        <begin position="6"/>
        <end position="24"/>
    </location>
</feature>
<protein>
    <recommendedName>
        <fullName evidence="9">Sec-independent protein translocase protein TatA</fullName>
    </recommendedName>
</protein>
<organism evidence="11 12">
    <name type="scientific">Rhodanobacter denitrificans</name>
    <dbReference type="NCBI Taxonomy" id="666685"/>
    <lineage>
        <taxon>Bacteria</taxon>
        <taxon>Pseudomonadati</taxon>
        <taxon>Pseudomonadota</taxon>
        <taxon>Gammaproteobacteria</taxon>
        <taxon>Lysobacterales</taxon>
        <taxon>Rhodanobacteraceae</taxon>
        <taxon>Rhodanobacter</taxon>
    </lineage>
</organism>
<evidence type="ECO:0000256" key="9">
    <source>
        <dbReference type="HAMAP-Rule" id="MF_00236"/>
    </source>
</evidence>
<evidence type="ECO:0000256" key="6">
    <source>
        <dbReference type="ARBA" id="ARBA00022989"/>
    </source>
</evidence>
<evidence type="ECO:0000256" key="5">
    <source>
        <dbReference type="ARBA" id="ARBA00022927"/>
    </source>
</evidence>
<evidence type="ECO:0000256" key="8">
    <source>
        <dbReference type="ARBA" id="ARBA00023136"/>
    </source>
</evidence>
<keyword evidence="4 9" id="KW-0812">Transmembrane</keyword>